<dbReference type="HOGENOM" id="CLU_2258068_0_0_4"/>
<dbReference type="RefSeq" id="WP_020995041.1">
    <property type="nucleotide sequence ID" value="NZ_CABMNL010000001.1"/>
</dbReference>
<proteinExistence type="predicted"/>
<dbReference type="Proteomes" id="UP000003973">
    <property type="component" value="Unassembled WGS sequence"/>
</dbReference>
<dbReference type="EMBL" id="ACDP02000021">
    <property type="protein sequence ID" value="EEO27793.2"/>
    <property type="molecule type" value="Genomic_DNA"/>
</dbReference>
<sequence length="109" mass="11960">MTPLYEIRIRRDAHTVTPITVPEYELPLLQEIFGIENVHNADKKRVDEAGCGSPAGSFKASGDEYERFCAKYGVELVEQVFGKKGSRAFEKAVADSTTKPAAKGRQAAV</sequence>
<evidence type="ECO:0000313" key="2">
    <source>
        <dbReference type="Proteomes" id="UP000003973"/>
    </source>
</evidence>
<protein>
    <submittedName>
        <fullName evidence="1">Uncharacterized protein</fullName>
    </submittedName>
</protein>
<reference evidence="1" key="1">
    <citation type="submission" date="2011-10" db="EMBL/GenBank/DDBJ databases">
        <title>The Genome Sequence of Oxalobacter formigenes HOxBLS.</title>
        <authorList>
            <consortium name="The Broad Institute Genome Sequencing Platform"/>
            <person name="Earl A."/>
            <person name="Ward D."/>
            <person name="Feldgarden M."/>
            <person name="Gevers D."/>
            <person name="Allison M.J."/>
            <person name="Humphrey S."/>
            <person name="Young S.K."/>
            <person name="Zeng Q."/>
            <person name="Gargeya S."/>
            <person name="Fitzgerald M."/>
            <person name="Haas B."/>
            <person name="Abouelleil A."/>
            <person name="Alvarado L."/>
            <person name="Arachchi H.M."/>
            <person name="Berlin A."/>
            <person name="Brown A."/>
            <person name="Chapman S.B."/>
            <person name="Chen Z."/>
            <person name="Dunbar C."/>
            <person name="Freedman E."/>
            <person name="Gearin G."/>
            <person name="Goldberg J."/>
            <person name="Griggs A."/>
            <person name="Gujja S."/>
            <person name="Heiman D."/>
            <person name="Howarth C."/>
            <person name="Larson L."/>
            <person name="Lui A."/>
            <person name="MacDonald P.J.P."/>
            <person name="Montmayeur A."/>
            <person name="Murphy C."/>
            <person name="Neiman D."/>
            <person name="Pearson M."/>
            <person name="Priest M."/>
            <person name="Roberts A."/>
            <person name="Saif S."/>
            <person name="Shea T."/>
            <person name="Shenoy N."/>
            <person name="Sisk P."/>
            <person name="Stolte C."/>
            <person name="Sykes S."/>
            <person name="Wortman J."/>
            <person name="Nusbaum C."/>
            <person name="Birren B."/>
        </authorList>
    </citation>
    <scope>NUCLEOTIDE SEQUENCE [LARGE SCALE GENOMIC DNA]</scope>
    <source>
        <strain evidence="1">HOxBLS</strain>
    </source>
</reference>
<organism evidence="1 2">
    <name type="scientific">Oxalobacter paraformigenes</name>
    <dbReference type="NCBI Taxonomy" id="556268"/>
    <lineage>
        <taxon>Bacteria</taxon>
        <taxon>Pseudomonadati</taxon>
        <taxon>Pseudomonadota</taxon>
        <taxon>Betaproteobacteria</taxon>
        <taxon>Burkholderiales</taxon>
        <taxon>Oxalobacteraceae</taxon>
        <taxon>Oxalobacter</taxon>
    </lineage>
</organism>
<name>C3X3K7_9BURK</name>
<keyword evidence="2" id="KW-1185">Reference proteome</keyword>
<dbReference type="eggNOG" id="ENOG5033G5A">
    <property type="taxonomic scope" value="Bacteria"/>
</dbReference>
<evidence type="ECO:0000313" key="1">
    <source>
        <dbReference type="EMBL" id="EEO27793.2"/>
    </source>
</evidence>
<comment type="caution">
    <text evidence="1">The sequence shown here is derived from an EMBL/GenBank/DDBJ whole genome shotgun (WGS) entry which is preliminary data.</text>
</comment>
<dbReference type="AlphaFoldDB" id="C3X3K7"/>
<gene>
    <name evidence="1" type="ORF">OFAG_00946</name>
</gene>
<accession>C3X3K7</accession>